<evidence type="ECO:0000313" key="2">
    <source>
        <dbReference type="EMBL" id="MCT2564380.1"/>
    </source>
</evidence>
<comment type="caution">
    <text evidence="2">The sequence shown here is derived from an EMBL/GenBank/DDBJ whole genome shotgun (WGS) entry which is preliminary data.</text>
</comment>
<name>A0ABT2J0L1_9FLAO</name>
<dbReference type="NCBIfam" id="NF040521">
    <property type="entry name" value="C45_proenzyme"/>
    <property type="match status" value="1"/>
</dbReference>
<dbReference type="PANTHER" id="PTHR35190">
    <property type="entry name" value="PROTEIN DCD1B"/>
    <property type="match status" value="1"/>
</dbReference>
<dbReference type="EMBL" id="JAOAMU010000008">
    <property type="protein sequence ID" value="MCT2564380.1"/>
    <property type="molecule type" value="Genomic_DNA"/>
</dbReference>
<proteinExistence type="predicted"/>
<sequence>MKTNNRLAAAFRGIQFFLIFSLMSCGVSKSIHHIPDISKYALETPKVNKINDSTFSFNQNYLTKNKQQLWELYIKGNPVQLGYNNGALTQNLMQQQEEIFFSKVEGFVPSKFKQKLLRGFLKWYNRKMYLNVREDYQAELYGLAQYSSDKYNFIAPKYLRNLYLHGAHDIGHAMQDLAMVGCTSLAVWNENTEDGQLLIGRNFDFYVGDDFAKNKLIEFVEPDTGIPYMSVSWPGMIGVVSGMNKEGITVTINAGKSKIPLTAKTPISLVTREILQYAKNIDEAIAIAKKRKVFVSESILVGSAHDKNAVIIEVSPQNFGVYKVENTSKVFCTNHFQSEAYKDDKRNQKHIVESHSEYRYEKLQELLEEKKKLNPEKMAAILRDKSGLKDQKIGYGNEKAINQLLAHHSVIFSPEKRLVWVSSNPYQLGEFVCYDLNEIFSGKKAAESLQAKTALNIARDPFADSQEFENYEMYKMMSEEVSAATNSKDIFLTDDFIPHYLSLNPDFWLGYDQAGQYYYSKKEFANAKTAFEKALTKEITTVPDRKNVEKYLKKTLKKIK</sequence>
<evidence type="ECO:0000313" key="3">
    <source>
        <dbReference type="Proteomes" id="UP001525566"/>
    </source>
</evidence>
<protein>
    <submittedName>
        <fullName evidence="2">C45 family peptidase</fullName>
    </submittedName>
</protein>
<dbReference type="InterPro" id="IPR047803">
    <property type="entry name" value="DCD1A/B-like"/>
</dbReference>
<dbReference type="Gene3D" id="3.60.60.10">
    <property type="entry name" value="Penicillin V Acylase, Chain A"/>
    <property type="match status" value="1"/>
</dbReference>
<dbReference type="PANTHER" id="PTHR35190:SF2">
    <property type="entry name" value="PROTEIN DCD1B"/>
    <property type="match status" value="1"/>
</dbReference>
<feature type="domain" description="Peptidase C45 hydrolase" evidence="1">
    <location>
        <begin position="192"/>
        <end position="422"/>
    </location>
</feature>
<dbReference type="Pfam" id="PF03417">
    <property type="entry name" value="AAT"/>
    <property type="match status" value="1"/>
</dbReference>
<dbReference type="InterPro" id="IPR005079">
    <property type="entry name" value="Peptidase_C45_hydrolase"/>
</dbReference>
<evidence type="ECO:0000259" key="1">
    <source>
        <dbReference type="Pfam" id="PF03417"/>
    </source>
</evidence>
<gene>
    <name evidence="2" type="ORF">N0B48_20995</name>
</gene>
<dbReference type="RefSeq" id="WP_259841268.1">
    <property type="nucleotide sequence ID" value="NZ_JAOAMU010000008.1"/>
</dbReference>
<keyword evidence="3" id="KW-1185">Reference proteome</keyword>
<organism evidence="2 3">
    <name type="scientific">Chryseobacterium herbae</name>
    <dbReference type="NCBI Taxonomy" id="2976476"/>
    <lineage>
        <taxon>Bacteria</taxon>
        <taxon>Pseudomonadati</taxon>
        <taxon>Bacteroidota</taxon>
        <taxon>Flavobacteriia</taxon>
        <taxon>Flavobacteriales</taxon>
        <taxon>Weeksellaceae</taxon>
        <taxon>Chryseobacterium group</taxon>
        <taxon>Chryseobacterium</taxon>
    </lineage>
</organism>
<dbReference type="Proteomes" id="UP001525566">
    <property type="component" value="Unassembled WGS sequence"/>
</dbReference>
<reference evidence="2 3" key="1">
    <citation type="submission" date="2022-09" db="EMBL/GenBank/DDBJ databases">
        <title>Chryseobacterium oleae sp.nov., isolated from the inter-root soil of Pyrola calliantha H. Andr. in Tibet.</title>
        <authorList>
            <person name="Li Z."/>
        </authorList>
    </citation>
    <scope>NUCLEOTIDE SEQUENCE [LARGE SCALE GENOMIC DNA]</scope>
    <source>
        <strain evidence="3">pc1-10</strain>
    </source>
</reference>
<dbReference type="InterPro" id="IPR047794">
    <property type="entry name" value="C45_proenzyme-like"/>
</dbReference>
<dbReference type="PROSITE" id="PS51257">
    <property type="entry name" value="PROKAR_LIPOPROTEIN"/>
    <property type="match status" value="1"/>
</dbReference>
<accession>A0ABT2J0L1</accession>